<gene>
    <name evidence="6" type="primary">spkA_3</name>
    <name evidence="6" type="ORF">C1752_04564</name>
</gene>
<dbReference type="PROSITE" id="PS00108">
    <property type="entry name" value="PROTEIN_KINASE_ST"/>
    <property type="match status" value="1"/>
</dbReference>
<keyword evidence="1 6" id="KW-0808">Transferase</keyword>
<dbReference type="GO" id="GO:0005524">
    <property type="term" value="F:ATP binding"/>
    <property type="evidence" value="ECO:0007669"/>
    <property type="project" value="UniProtKB-KW"/>
</dbReference>
<evidence type="ECO:0000256" key="1">
    <source>
        <dbReference type="ARBA" id="ARBA00022679"/>
    </source>
</evidence>
<comment type="caution">
    <text evidence="6">The sequence shown here is derived from an EMBL/GenBank/DDBJ whole genome shotgun (WGS) entry which is preliminary data.</text>
</comment>
<dbReference type="Gene3D" id="3.30.200.20">
    <property type="entry name" value="Phosphorylase Kinase, domain 1"/>
    <property type="match status" value="1"/>
</dbReference>
<keyword evidence="2" id="KW-0547">Nucleotide-binding</keyword>
<evidence type="ECO:0000313" key="7">
    <source>
        <dbReference type="Proteomes" id="UP000248857"/>
    </source>
</evidence>
<dbReference type="InterPro" id="IPR000719">
    <property type="entry name" value="Prot_kinase_dom"/>
</dbReference>
<dbReference type="InterPro" id="IPR011009">
    <property type="entry name" value="Kinase-like_dom_sf"/>
</dbReference>
<dbReference type="PROSITE" id="PS50011">
    <property type="entry name" value="PROTEIN_KINASE_DOM"/>
    <property type="match status" value="1"/>
</dbReference>
<evidence type="ECO:0000313" key="6">
    <source>
        <dbReference type="EMBL" id="PZD71750.1"/>
    </source>
</evidence>
<dbReference type="Pfam" id="PF26309">
    <property type="entry name" value="DUF8082"/>
    <property type="match status" value="1"/>
</dbReference>
<dbReference type="Gene3D" id="1.10.510.10">
    <property type="entry name" value="Transferase(Phosphotransferase) domain 1"/>
    <property type="match status" value="1"/>
</dbReference>
<sequence>MGHVYQATDTRLGKTVAVKLLNPSLKSDPTTTELDFKRRFERECAICAALTNENIVQVSDYGMTPEGQPFYVMEHLEGQTLEQVLKQETKLSVERTKQIMKQVCAGLRSAHEGVRFKTPQMETDECIKIIHRDLKPANIFLVPTELGERVKVIDFGIAKVQSLNLENMTLASSFLGTHHYSAPEQFDSQGQLDERADIYCLGIILYEMLTGADPFGLKTREQRVAGESWIKAHLLKPAQPLRSQVGCEHLPPGLERIVERCLEKHPDRRFPSVKALAQALDIEHETLPNSLVATSRKNLAGMTQTLSEIPVHFQQSESLAQVRQWLQAHLKRAVSPIQSKAGRASSHSLNDLSLSSKLSIVNSQLIERCRTELAFHIGPIASLVIEQALINRQYQQPKKFIEVLSHHIPDDDTATHFRRTLLSPTPTQLG</sequence>
<accession>A0A2W1JCR4</accession>
<evidence type="ECO:0000256" key="4">
    <source>
        <dbReference type="ARBA" id="ARBA00022840"/>
    </source>
</evidence>
<dbReference type="PANTHER" id="PTHR43289:SF34">
    <property type="entry name" value="SERINE_THREONINE-PROTEIN KINASE YBDM-RELATED"/>
    <property type="match status" value="1"/>
</dbReference>
<dbReference type="Pfam" id="PF00069">
    <property type="entry name" value="Pkinase"/>
    <property type="match status" value="1"/>
</dbReference>
<name>A0A2W1JCR4_9CYAN</name>
<dbReference type="PANTHER" id="PTHR43289">
    <property type="entry name" value="MITOGEN-ACTIVATED PROTEIN KINASE KINASE KINASE 20-RELATED"/>
    <property type="match status" value="1"/>
</dbReference>
<dbReference type="EC" id="2.7.11.1" evidence="6"/>
<keyword evidence="7" id="KW-1185">Reference proteome</keyword>
<evidence type="ECO:0000256" key="3">
    <source>
        <dbReference type="ARBA" id="ARBA00022777"/>
    </source>
</evidence>
<dbReference type="InterPro" id="IPR058395">
    <property type="entry name" value="DUF8082"/>
</dbReference>
<protein>
    <submittedName>
        <fullName evidence="6">Serine/threonine-protein kinase A</fullName>
        <ecNumber evidence="6">2.7.11.1</ecNumber>
    </submittedName>
</protein>
<reference evidence="6 7" key="1">
    <citation type="journal article" date="2018" name="Sci. Rep.">
        <title>A novel species of the marine cyanobacterium Acaryochloris with a unique pigment content and lifestyle.</title>
        <authorList>
            <person name="Partensky F."/>
            <person name="Six C."/>
            <person name="Ratin M."/>
            <person name="Garczarek L."/>
            <person name="Vaulot D."/>
            <person name="Probert I."/>
            <person name="Calteau A."/>
            <person name="Gourvil P."/>
            <person name="Marie D."/>
            <person name="Grebert T."/>
            <person name="Bouchier C."/>
            <person name="Le Panse S."/>
            <person name="Gachenot M."/>
            <person name="Rodriguez F."/>
            <person name="Garrido J.L."/>
        </authorList>
    </citation>
    <scope>NUCLEOTIDE SEQUENCE [LARGE SCALE GENOMIC DNA]</scope>
    <source>
        <strain evidence="6 7">RCC1774</strain>
    </source>
</reference>
<dbReference type="GO" id="GO:0004674">
    <property type="term" value="F:protein serine/threonine kinase activity"/>
    <property type="evidence" value="ECO:0007669"/>
    <property type="project" value="UniProtKB-EC"/>
</dbReference>
<dbReference type="EMBL" id="PQWO01000014">
    <property type="protein sequence ID" value="PZD71750.1"/>
    <property type="molecule type" value="Genomic_DNA"/>
</dbReference>
<keyword evidence="3 6" id="KW-0418">Kinase</keyword>
<proteinExistence type="predicted"/>
<evidence type="ECO:0000256" key="2">
    <source>
        <dbReference type="ARBA" id="ARBA00022741"/>
    </source>
</evidence>
<organism evidence="6 7">
    <name type="scientific">Acaryochloris thomasi RCC1774</name>
    <dbReference type="NCBI Taxonomy" id="1764569"/>
    <lineage>
        <taxon>Bacteria</taxon>
        <taxon>Bacillati</taxon>
        <taxon>Cyanobacteriota</taxon>
        <taxon>Cyanophyceae</taxon>
        <taxon>Acaryochloridales</taxon>
        <taxon>Acaryochloridaceae</taxon>
        <taxon>Acaryochloris</taxon>
        <taxon>Acaryochloris thomasi</taxon>
    </lineage>
</organism>
<feature type="domain" description="Protein kinase" evidence="5">
    <location>
        <begin position="1"/>
        <end position="287"/>
    </location>
</feature>
<dbReference type="CDD" id="cd14014">
    <property type="entry name" value="STKc_PknB_like"/>
    <property type="match status" value="1"/>
</dbReference>
<dbReference type="SMART" id="SM00220">
    <property type="entry name" value="S_TKc"/>
    <property type="match status" value="1"/>
</dbReference>
<dbReference type="Proteomes" id="UP000248857">
    <property type="component" value="Unassembled WGS sequence"/>
</dbReference>
<keyword evidence="4" id="KW-0067">ATP-binding</keyword>
<dbReference type="InterPro" id="IPR008271">
    <property type="entry name" value="Ser/Thr_kinase_AS"/>
</dbReference>
<evidence type="ECO:0000259" key="5">
    <source>
        <dbReference type="PROSITE" id="PS50011"/>
    </source>
</evidence>
<dbReference type="AlphaFoldDB" id="A0A2W1JCR4"/>
<dbReference type="SUPFAM" id="SSF56112">
    <property type="entry name" value="Protein kinase-like (PK-like)"/>
    <property type="match status" value="1"/>
</dbReference>